<dbReference type="RefSeq" id="WP_066619643.1">
    <property type="nucleotide sequence ID" value="NZ_JBHSYQ010000003.1"/>
</dbReference>
<dbReference type="InterPro" id="IPR025665">
    <property type="entry name" value="Beta-barrel_OMP_2"/>
</dbReference>
<dbReference type="Pfam" id="PF13568">
    <property type="entry name" value="OMP_b-brl_2"/>
    <property type="match status" value="1"/>
</dbReference>
<proteinExistence type="predicted"/>
<evidence type="ECO:0000313" key="3">
    <source>
        <dbReference type="EMBL" id="MFC6996163.1"/>
    </source>
</evidence>
<evidence type="ECO:0000256" key="1">
    <source>
        <dbReference type="SAM" id="SignalP"/>
    </source>
</evidence>
<accession>A0ABW2DGJ6</accession>
<evidence type="ECO:0000259" key="2">
    <source>
        <dbReference type="Pfam" id="PF13568"/>
    </source>
</evidence>
<keyword evidence="4" id="KW-1185">Reference proteome</keyword>
<dbReference type="Proteomes" id="UP001596405">
    <property type="component" value="Unassembled WGS sequence"/>
</dbReference>
<feature type="signal peptide" evidence="1">
    <location>
        <begin position="1"/>
        <end position="19"/>
    </location>
</feature>
<gene>
    <name evidence="3" type="ORF">ACFQHR_00945</name>
</gene>
<keyword evidence="1" id="KW-0732">Signal</keyword>
<reference evidence="4" key="1">
    <citation type="journal article" date="2019" name="Int. J. Syst. Evol. Microbiol.">
        <title>The Global Catalogue of Microorganisms (GCM) 10K type strain sequencing project: providing services to taxonomists for standard genome sequencing and annotation.</title>
        <authorList>
            <consortium name="The Broad Institute Genomics Platform"/>
            <consortium name="The Broad Institute Genome Sequencing Center for Infectious Disease"/>
            <person name="Wu L."/>
            <person name="Ma J."/>
        </authorList>
    </citation>
    <scope>NUCLEOTIDE SEQUENCE [LARGE SCALE GENOMIC DNA]</scope>
    <source>
        <strain evidence="4">CGMCC 4.7393</strain>
    </source>
</reference>
<feature type="chain" id="PRO_5047147275" evidence="1">
    <location>
        <begin position="20"/>
        <end position="229"/>
    </location>
</feature>
<protein>
    <submittedName>
        <fullName evidence="3">Porin family protein</fullName>
    </submittedName>
</protein>
<sequence length="229" mass="25287">MKKLLLLAVFSLSCVCGHAQTGFSLGVKAGGNYTGFTGEDVPAEAKYKFGFHAGAIIEYALTPSLSIRPEMLYSLKGTSMKFMGPDWESINWETVNWEEYMADPEGYEFEVGEKEYHFKETLHYIDVPVLAHYKVGNLFLQAGPTASFFISSKSELDGDSTPDDEETAGGNDYRKVDFGYALGIGYQLSHGLEVSARYNGGITNVDKNNNYKAKNSVFQLSLAYIVGKN</sequence>
<feature type="domain" description="Outer membrane protein beta-barrel" evidence="2">
    <location>
        <begin position="19"/>
        <end position="206"/>
    </location>
</feature>
<organism evidence="3 4">
    <name type="scientific">Rufibacter roseus</name>
    <dbReference type="NCBI Taxonomy" id="1567108"/>
    <lineage>
        <taxon>Bacteria</taxon>
        <taxon>Pseudomonadati</taxon>
        <taxon>Bacteroidota</taxon>
        <taxon>Cytophagia</taxon>
        <taxon>Cytophagales</taxon>
        <taxon>Hymenobacteraceae</taxon>
        <taxon>Rufibacter</taxon>
    </lineage>
</organism>
<comment type="caution">
    <text evidence="3">The sequence shown here is derived from an EMBL/GenBank/DDBJ whole genome shotgun (WGS) entry which is preliminary data.</text>
</comment>
<evidence type="ECO:0000313" key="4">
    <source>
        <dbReference type="Proteomes" id="UP001596405"/>
    </source>
</evidence>
<name>A0ABW2DGJ6_9BACT</name>
<dbReference type="EMBL" id="JBHSYQ010000003">
    <property type="protein sequence ID" value="MFC6996163.1"/>
    <property type="molecule type" value="Genomic_DNA"/>
</dbReference>